<sequence length="155" mass="16776">MAARSITAPLPMRPRMAKDPVELIPELAEVSAALFKATGNRSVPRATISLMQLRAGRIAGSTYLTVLHAVRRRPRALRRQGARDPDRRDRPGQLLHLDRPHRQARPGPAVHGPVGVRGRLITVGVGWGRGVGGLGWFGRPEGTAETLNGAASRRP</sequence>
<comment type="caution">
    <text evidence="2">The sequence shown here is derived from an EMBL/GenBank/DDBJ whole genome shotgun (WGS) entry which is preliminary data.</text>
</comment>
<dbReference type="EMBL" id="BAAAHB010000122">
    <property type="protein sequence ID" value="GAA0491587.1"/>
    <property type="molecule type" value="Genomic_DNA"/>
</dbReference>
<feature type="region of interest" description="Disordered" evidence="1">
    <location>
        <begin position="74"/>
        <end position="113"/>
    </location>
</feature>
<evidence type="ECO:0000256" key="1">
    <source>
        <dbReference type="SAM" id="MobiDB-lite"/>
    </source>
</evidence>
<organism evidence="2 3">
    <name type="scientific">Streptomyces stramineus</name>
    <dbReference type="NCBI Taxonomy" id="173861"/>
    <lineage>
        <taxon>Bacteria</taxon>
        <taxon>Bacillati</taxon>
        <taxon>Actinomycetota</taxon>
        <taxon>Actinomycetes</taxon>
        <taxon>Kitasatosporales</taxon>
        <taxon>Streptomycetaceae</taxon>
        <taxon>Streptomyces</taxon>
    </lineage>
</organism>
<reference evidence="2 3" key="1">
    <citation type="journal article" date="2019" name="Int. J. Syst. Evol. Microbiol.">
        <title>The Global Catalogue of Microorganisms (GCM) 10K type strain sequencing project: providing services to taxonomists for standard genome sequencing and annotation.</title>
        <authorList>
            <consortium name="The Broad Institute Genomics Platform"/>
            <consortium name="The Broad Institute Genome Sequencing Center for Infectious Disease"/>
            <person name="Wu L."/>
            <person name="Ma J."/>
        </authorList>
    </citation>
    <scope>NUCLEOTIDE SEQUENCE [LARGE SCALE GENOMIC DNA]</scope>
    <source>
        <strain evidence="2 3">JCM 10649</strain>
    </source>
</reference>
<name>A0ABN1B716_9ACTN</name>
<protein>
    <submittedName>
        <fullName evidence="2">Uncharacterized protein</fullName>
    </submittedName>
</protein>
<evidence type="ECO:0000313" key="2">
    <source>
        <dbReference type="EMBL" id="GAA0491587.1"/>
    </source>
</evidence>
<proteinExistence type="predicted"/>
<accession>A0ABN1B716</accession>
<dbReference type="Proteomes" id="UP001499895">
    <property type="component" value="Unassembled WGS sequence"/>
</dbReference>
<gene>
    <name evidence="2" type="ORF">GCM10009544_60410</name>
</gene>
<feature type="compositionally biased region" description="Basic and acidic residues" evidence="1">
    <location>
        <begin position="81"/>
        <end position="101"/>
    </location>
</feature>
<evidence type="ECO:0000313" key="3">
    <source>
        <dbReference type="Proteomes" id="UP001499895"/>
    </source>
</evidence>
<keyword evidence="3" id="KW-1185">Reference proteome</keyword>